<dbReference type="PANTHER" id="PTHR43537:SF44">
    <property type="entry name" value="GNTR FAMILY REGULATORY PROTEIN"/>
    <property type="match status" value="1"/>
</dbReference>
<reference evidence="5 6" key="1">
    <citation type="submission" date="2016-09" db="EMBL/GenBank/DDBJ databases">
        <authorList>
            <person name="Capua I."/>
            <person name="De Benedictis P."/>
            <person name="Joannis T."/>
            <person name="Lombin L.H."/>
            <person name="Cattoli G."/>
        </authorList>
    </citation>
    <scope>NUCLEOTIDE SEQUENCE [LARGE SCALE GENOMIC DNA]</scope>
    <source>
        <strain evidence="5 6">NIO-1002</strain>
    </source>
</reference>
<dbReference type="PROSITE" id="PS50949">
    <property type="entry name" value="HTH_GNTR"/>
    <property type="match status" value="1"/>
</dbReference>
<dbReference type="Pfam" id="PF07729">
    <property type="entry name" value="FCD"/>
    <property type="match status" value="1"/>
</dbReference>
<keyword evidence="1" id="KW-0805">Transcription regulation</keyword>
<evidence type="ECO:0000259" key="4">
    <source>
        <dbReference type="PROSITE" id="PS50949"/>
    </source>
</evidence>
<dbReference type="GO" id="GO:0003677">
    <property type="term" value="F:DNA binding"/>
    <property type="evidence" value="ECO:0007669"/>
    <property type="project" value="UniProtKB-KW"/>
</dbReference>
<dbReference type="PRINTS" id="PR00035">
    <property type="entry name" value="HTHGNTR"/>
</dbReference>
<feature type="domain" description="HTH gntR-type" evidence="4">
    <location>
        <begin position="22"/>
        <end position="90"/>
    </location>
</feature>
<dbReference type="STRING" id="993073.AS029_15910"/>
<dbReference type="EMBL" id="FMYG01000010">
    <property type="protein sequence ID" value="SDC99981.1"/>
    <property type="molecule type" value="Genomic_DNA"/>
</dbReference>
<dbReference type="InterPro" id="IPR011711">
    <property type="entry name" value="GntR_C"/>
</dbReference>
<dbReference type="SMART" id="SM00345">
    <property type="entry name" value="HTH_GNTR"/>
    <property type="match status" value="1"/>
</dbReference>
<keyword evidence="2 5" id="KW-0238">DNA-binding</keyword>
<name>A0A1G6R697_9MICO</name>
<evidence type="ECO:0000256" key="3">
    <source>
        <dbReference type="ARBA" id="ARBA00023163"/>
    </source>
</evidence>
<dbReference type="Gene3D" id="1.10.10.10">
    <property type="entry name" value="Winged helix-like DNA-binding domain superfamily/Winged helix DNA-binding domain"/>
    <property type="match status" value="1"/>
</dbReference>
<evidence type="ECO:0000313" key="6">
    <source>
        <dbReference type="Proteomes" id="UP000183203"/>
    </source>
</evidence>
<keyword evidence="3" id="KW-0804">Transcription</keyword>
<proteinExistence type="predicted"/>
<evidence type="ECO:0000256" key="2">
    <source>
        <dbReference type="ARBA" id="ARBA00023125"/>
    </source>
</evidence>
<evidence type="ECO:0000256" key="1">
    <source>
        <dbReference type="ARBA" id="ARBA00023015"/>
    </source>
</evidence>
<protein>
    <submittedName>
        <fullName evidence="5">DNA-binding transcriptional regulator, FadR family</fullName>
    </submittedName>
</protein>
<dbReference type="GO" id="GO:0003700">
    <property type="term" value="F:DNA-binding transcription factor activity"/>
    <property type="evidence" value="ECO:0007669"/>
    <property type="project" value="InterPro"/>
</dbReference>
<dbReference type="Proteomes" id="UP000183203">
    <property type="component" value="Unassembled WGS sequence"/>
</dbReference>
<dbReference type="CDD" id="cd07377">
    <property type="entry name" value="WHTH_GntR"/>
    <property type="match status" value="1"/>
</dbReference>
<accession>A0A1G6R697</accession>
<organism evidence="5 6">
    <name type="scientific">Microbacterium enclense</name>
    <dbReference type="NCBI Taxonomy" id="993073"/>
    <lineage>
        <taxon>Bacteria</taxon>
        <taxon>Bacillati</taxon>
        <taxon>Actinomycetota</taxon>
        <taxon>Actinomycetes</taxon>
        <taxon>Micrococcales</taxon>
        <taxon>Microbacteriaceae</taxon>
        <taxon>Microbacterium</taxon>
    </lineage>
</organism>
<dbReference type="SMART" id="SM00895">
    <property type="entry name" value="FCD"/>
    <property type="match status" value="1"/>
</dbReference>
<dbReference type="Pfam" id="PF00392">
    <property type="entry name" value="GntR"/>
    <property type="match status" value="1"/>
</dbReference>
<gene>
    <name evidence="5" type="ORF">SAMN05216418_0052</name>
</gene>
<dbReference type="InterPro" id="IPR008920">
    <property type="entry name" value="TF_FadR/GntR_C"/>
</dbReference>
<dbReference type="PANTHER" id="PTHR43537">
    <property type="entry name" value="TRANSCRIPTIONAL REGULATOR, GNTR FAMILY"/>
    <property type="match status" value="1"/>
</dbReference>
<dbReference type="SUPFAM" id="SSF46785">
    <property type="entry name" value="Winged helix' DNA-binding domain"/>
    <property type="match status" value="1"/>
</dbReference>
<sequence length="255" mass="27940">MLTMPAPSADAQSISARRGSIDRIGVRVLDEMVEMIVTGTVAVGEYLPPEQALCEEFGVSRTVIRECIKRLQEKGLVVVAQGRGTQVRRFDDWNVLDADVLDALVRHDESLGVLDEVSVVRATLEGVMAAEVAATGSEDSHLEIGGHLDDMRRLQDDDPAFFEADMEFHLAVMAASKNRIAATIARSSFVRPRQSARGDGIDPTDAVARTLEEHERVFEAIRAGDAAGARVAMEEHILGSWRRRRHPDGAHHLSP</sequence>
<dbReference type="InterPro" id="IPR000524">
    <property type="entry name" value="Tscrpt_reg_HTH_GntR"/>
</dbReference>
<dbReference type="AlphaFoldDB" id="A0A1G6R697"/>
<dbReference type="InterPro" id="IPR036388">
    <property type="entry name" value="WH-like_DNA-bd_sf"/>
</dbReference>
<dbReference type="SUPFAM" id="SSF48008">
    <property type="entry name" value="GntR ligand-binding domain-like"/>
    <property type="match status" value="1"/>
</dbReference>
<dbReference type="InterPro" id="IPR036390">
    <property type="entry name" value="WH_DNA-bd_sf"/>
</dbReference>
<dbReference type="Gene3D" id="1.20.120.530">
    <property type="entry name" value="GntR ligand-binding domain-like"/>
    <property type="match status" value="1"/>
</dbReference>
<evidence type="ECO:0000313" key="5">
    <source>
        <dbReference type="EMBL" id="SDC99981.1"/>
    </source>
</evidence>